<dbReference type="PANTHER" id="PTHR33450">
    <property type="entry name" value="EMB|CAB67623.1-RELATED"/>
    <property type="match status" value="1"/>
</dbReference>
<dbReference type="EMBL" id="JAIWQS010000002">
    <property type="protein sequence ID" value="KAJ8773079.1"/>
    <property type="molecule type" value="Genomic_DNA"/>
</dbReference>
<dbReference type="Proteomes" id="UP001159364">
    <property type="component" value="Linkage Group LG02"/>
</dbReference>
<keyword evidence="3" id="KW-1185">Reference proteome</keyword>
<dbReference type="PANTHER" id="PTHR33450:SF12">
    <property type="entry name" value="COTTON FIBER PROTEIN"/>
    <property type="match status" value="1"/>
</dbReference>
<gene>
    <name evidence="2" type="ORF">K2173_028256</name>
</gene>
<name>A0AAV8U4C4_9ROSI</name>
<feature type="compositionally biased region" description="Polar residues" evidence="1">
    <location>
        <begin position="81"/>
        <end position="95"/>
    </location>
</feature>
<dbReference type="AlphaFoldDB" id="A0AAV8U4C4"/>
<protein>
    <submittedName>
        <fullName evidence="2">Uncharacterized protein</fullName>
    </submittedName>
</protein>
<evidence type="ECO:0000313" key="3">
    <source>
        <dbReference type="Proteomes" id="UP001159364"/>
    </source>
</evidence>
<reference evidence="2 3" key="1">
    <citation type="submission" date="2021-09" db="EMBL/GenBank/DDBJ databases">
        <title>Genomic insights and catalytic innovation underlie evolution of tropane alkaloids biosynthesis.</title>
        <authorList>
            <person name="Wang Y.-J."/>
            <person name="Tian T."/>
            <person name="Huang J.-P."/>
            <person name="Huang S.-X."/>
        </authorList>
    </citation>
    <scope>NUCLEOTIDE SEQUENCE [LARGE SCALE GENOMIC DNA]</scope>
    <source>
        <strain evidence="2">KIB-2018</strain>
        <tissue evidence="2">Leaf</tissue>
    </source>
</reference>
<feature type="region of interest" description="Disordered" evidence="1">
    <location>
        <begin position="66"/>
        <end position="96"/>
    </location>
</feature>
<evidence type="ECO:0000256" key="1">
    <source>
        <dbReference type="SAM" id="MobiDB-lite"/>
    </source>
</evidence>
<accession>A0AAV8U4C4</accession>
<evidence type="ECO:0000313" key="2">
    <source>
        <dbReference type="EMBL" id="KAJ8773079.1"/>
    </source>
</evidence>
<organism evidence="2 3">
    <name type="scientific">Erythroxylum novogranatense</name>
    <dbReference type="NCBI Taxonomy" id="1862640"/>
    <lineage>
        <taxon>Eukaryota</taxon>
        <taxon>Viridiplantae</taxon>
        <taxon>Streptophyta</taxon>
        <taxon>Embryophyta</taxon>
        <taxon>Tracheophyta</taxon>
        <taxon>Spermatophyta</taxon>
        <taxon>Magnoliopsida</taxon>
        <taxon>eudicotyledons</taxon>
        <taxon>Gunneridae</taxon>
        <taxon>Pentapetalae</taxon>
        <taxon>rosids</taxon>
        <taxon>fabids</taxon>
        <taxon>Malpighiales</taxon>
        <taxon>Erythroxylaceae</taxon>
        <taxon>Erythroxylum</taxon>
    </lineage>
</organism>
<proteinExistence type="predicted"/>
<sequence>MKNKATGLLKQVMSALTSTVRTKTLALKGKTNAFRTGLIIFSLLRNKILMPTSISQKLHALIGHHPKQSEQGQANEEVVDQSKSPYNHRNMSVPTNLRRAQYMKNINEDNDKDSNSFIAMAKKTTMTKKKKKNKNIQT</sequence>
<comment type="caution">
    <text evidence="2">The sequence shown here is derived from an EMBL/GenBank/DDBJ whole genome shotgun (WGS) entry which is preliminary data.</text>
</comment>